<proteinExistence type="predicted"/>
<accession>A0A915KKK5</accession>
<dbReference type="AlphaFoldDB" id="A0A915KKK5"/>
<protein>
    <submittedName>
        <fullName evidence="2">Uncharacterized protein</fullName>
    </submittedName>
</protein>
<name>A0A915KKK5_ROMCU</name>
<reference evidence="2" key="1">
    <citation type="submission" date="2022-11" db="UniProtKB">
        <authorList>
            <consortium name="WormBaseParasite"/>
        </authorList>
    </citation>
    <scope>IDENTIFICATION</scope>
</reference>
<evidence type="ECO:0000313" key="2">
    <source>
        <dbReference type="WBParaSite" id="nRc.2.0.1.t38552-RA"/>
    </source>
</evidence>
<evidence type="ECO:0000313" key="1">
    <source>
        <dbReference type="Proteomes" id="UP000887565"/>
    </source>
</evidence>
<keyword evidence="1" id="KW-1185">Reference proteome</keyword>
<dbReference type="Proteomes" id="UP000887565">
    <property type="component" value="Unplaced"/>
</dbReference>
<organism evidence="1 2">
    <name type="scientific">Romanomermis culicivorax</name>
    <name type="common">Nematode worm</name>
    <dbReference type="NCBI Taxonomy" id="13658"/>
    <lineage>
        <taxon>Eukaryota</taxon>
        <taxon>Metazoa</taxon>
        <taxon>Ecdysozoa</taxon>
        <taxon>Nematoda</taxon>
        <taxon>Enoplea</taxon>
        <taxon>Dorylaimia</taxon>
        <taxon>Mermithida</taxon>
        <taxon>Mermithoidea</taxon>
        <taxon>Mermithidae</taxon>
        <taxon>Romanomermis</taxon>
    </lineage>
</organism>
<sequence>MAVLMLCSISRNVLDLKIKACNYKMGKHTFRENSASYTKSCDK</sequence>
<dbReference type="WBParaSite" id="nRc.2.0.1.t38552-RA">
    <property type="protein sequence ID" value="nRc.2.0.1.t38552-RA"/>
    <property type="gene ID" value="nRc.2.0.1.g38552"/>
</dbReference>